<proteinExistence type="predicted"/>
<dbReference type="Gene3D" id="3.90.850.10">
    <property type="entry name" value="Fumarylacetoacetase-like, C-terminal domain"/>
    <property type="match status" value="1"/>
</dbReference>
<name>A0A2W7MN64_9BACI</name>
<evidence type="ECO:0000256" key="1">
    <source>
        <dbReference type="ARBA" id="ARBA00023239"/>
    </source>
</evidence>
<dbReference type="InterPro" id="IPR011234">
    <property type="entry name" value="Fumarylacetoacetase-like_C"/>
</dbReference>
<reference evidence="3 4" key="1">
    <citation type="submission" date="2018-06" db="EMBL/GenBank/DDBJ databases">
        <title>Genomic Encyclopedia of Type Strains, Phase IV (KMG-IV): sequencing the most valuable type-strain genomes for metagenomic binning, comparative biology and taxonomic classification.</title>
        <authorList>
            <person name="Goeker M."/>
        </authorList>
    </citation>
    <scope>NUCLEOTIDE SEQUENCE [LARGE SCALE GENOMIC DNA]</scope>
    <source>
        <strain evidence="3 4">DSM 5</strain>
    </source>
</reference>
<comment type="caution">
    <text evidence="3">The sequence shown here is derived from an EMBL/GenBank/DDBJ whole genome shotgun (WGS) entry which is preliminary data.</text>
</comment>
<dbReference type="InterPro" id="IPR050772">
    <property type="entry name" value="Hydratase-Decarb/MhpD_sf"/>
</dbReference>
<keyword evidence="4" id="KW-1185">Reference proteome</keyword>
<dbReference type="InterPro" id="IPR036663">
    <property type="entry name" value="Fumarylacetoacetase_C_sf"/>
</dbReference>
<dbReference type="PANTHER" id="PTHR30143:SF0">
    <property type="entry name" value="2-KETO-4-PENTENOATE HYDRATASE"/>
    <property type="match status" value="1"/>
</dbReference>
<dbReference type="RefSeq" id="WP_245909218.1">
    <property type="nucleotide sequence ID" value="NZ_QKZI01000001.1"/>
</dbReference>
<gene>
    <name evidence="3" type="ORF">C7437_1011449</name>
</gene>
<dbReference type="SUPFAM" id="SSF56529">
    <property type="entry name" value="FAH"/>
    <property type="match status" value="1"/>
</dbReference>
<dbReference type="GO" id="GO:0005737">
    <property type="term" value="C:cytoplasm"/>
    <property type="evidence" value="ECO:0007669"/>
    <property type="project" value="TreeGrafter"/>
</dbReference>
<dbReference type="PANTHER" id="PTHR30143">
    <property type="entry name" value="ACID HYDRATASE"/>
    <property type="match status" value="1"/>
</dbReference>
<dbReference type="EMBL" id="QKZI01000001">
    <property type="protein sequence ID" value="PZX08325.1"/>
    <property type="molecule type" value="Genomic_DNA"/>
</dbReference>
<accession>A0A2W7MN64</accession>
<sequence>MKTITTEGIVQNLFDAEKNVQTLPQFANEYAGLDEDKAYDLQELLVEKKIAEENTTLSGWKLGLTSKAKQQMMGVHEPSYGVLLKNMSLNEGETHSLAPFIHAKLEPELAFVFKKDVVGTYITPAQIIDATDYIIPAFEVIDSRFEAFKFTLLDAIADNSSSSRYILGNQFISPDSIDLRLTGIVFRQNGEVVATSTLAAVMGNPAVAIAWMANKIAKRNQIIRKGEVVLSGAITQAMHISPGDTFSATFDGLGTINANFETGV</sequence>
<dbReference type="GO" id="GO:0008684">
    <property type="term" value="F:2-oxopent-4-enoate hydratase activity"/>
    <property type="evidence" value="ECO:0007669"/>
    <property type="project" value="TreeGrafter"/>
</dbReference>
<protein>
    <submittedName>
        <fullName evidence="3">2-oxo-3-hexenedioate decarboxylase</fullName>
    </submittedName>
</protein>
<evidence type="ECO:0000259" key="2">
    <source>
        <dbReference type="Pfam" id="PF01557"/>
    </source>
</evidence>
<feature type="domain" description="Fumarylacetoacetase-like C-terminal" evidence="2">
    <location>
        <begin position="102"/>
        <end position="259"/>
    </location>
</feature>
<dbReference type="AlphaFoldDB" id="A0A2W7MN64"/>
<dbReference type="Pfam" id="PF01557">
    <property type="entry name" value="FAA_hydrolase"/>
    <property type="match status" value="1"/>
</dbReference>
<evidence type="ECO:0000313" key="3">
    <source>
        <dbReference type="EMBL" id="PZX08325.1"/>
    </source>
</evidence>
<evidence type="ECO:0000313" key="4">
    <source>
        <dbReference type="Proteomes" id="UP000248646"/>
    </source>
</evidence>
<keyword evidence="1" id="KW-0456">Lyase</keyword>
<organism evidence="3 4">
    <name type="scientific">Psychrobacillus insolitus</name>
    <dbReference type="NCBI Taxonomy" id="1461"/>
    <lineage>
        <taxon>Bacteria</taxon>
        <taxon>Bacillati</taxon>
        <taxon>Bacillota</taxon>
        <taxon>Bacilli</taxon>
        <taxon>Bacillales</taxon>
        <taxon>Bacillaceae</taxon>
        <taxon>Psychrobacillus</taxon>
    </lineage>
</organism>
<dbReference type="Proteomes" id="UP000248646">
    <property type="component" value="Unassembled WGS sequence"/>
</dbReference>